<protein>
    <submittedName>
        <fullName evidence="1">Uncharacterized protein</fullName>
    </submittedName>
</protein>
<evidence type="ECO:0000313" key="1">
    <source>
        <dbReference type="EMBL" id="KAJ0078773.1"/>
    </source>
</evidence>
<evidence type="ECO:0000313" key="2">
    <source>
        <dbReference type="Proteomes" id="UP001164250"/>
    </source>
</evidence>
<reference evidence="2" key="1">
    <citation type="journal article" date="2023" name="G3 (Bethesda)">
        <title>Genome assembly and association tests identify interacting loci associated with vigor, precocity, and sex in interspecific pistachio rootstocks.</title>
        <authorList>
            <person name="Palmer W."/>
            <person name="Jacygrad E."/>
            <person name="Sagayaradj S."/>
            <person name="Cavanaugh K."/>
            <person name="Han R."/>
            <person name="Bertier L."/>
            <person name="Beede B."/>
            <person name="Kafkas S."/>
            <person name="Golino D."/>
            <person name="Preece J."/>
            <person name="Michelmore R."/>
        </authorList>
    </citation>
    <scope>NUCLEOTIDE SEQUENCE [LARGE SCALE GENOMIC DNA]</scope>
</reference>
<name>A0ACC0ZXC0_9ROSI</name>
<sequence length="267" mass="30288">MYRFGRGIRFLSFTPAANRTNWDPTVSLELNHPTLVLLEKCSSRDHFKQILGQMMRTNLIGQTFPMSRLILSTSITNPENLDMAILLFTYFTPRPNLYIYNTMISALSFSTGQAFVVYNSMLRLCFWPDKHTLLYLLKAAKYIIENSLIKMYTENGQMGLAHKTFLCMPRPDVASFNIMIVGYAKKRYSLEAIKLFHEMVVSGFQPDEFTISVSRIVDSSQPFFSSPQSRGVAAPSHLLRWISTITHSPSPLLDDGKTSLAGFDSLA</sequence>
<dbReference type="EMBL" id="CM047909">
    <property type="protein sequence ID" value="KAJ0078773.1"/>
    <property type="molecule type" value="Genomic_DNA"/>
</dbReference>
<comment type="caution">
    <text evidence="1">The sequence shown here is derived from an EMBL/GenBank/DDBJ whole genome shotgun (WGS) entry which is preliminary data.</text>
</comment>
<accession>A0ACC0ZXC0</accession>
<gene>
    <name evidence="1" type="ORF">Patl1_23297</name>
</gene>
<proteinExistence type="predicted"/>
<organism evidence="1 2">
    <name type="scientific">Pistacia atlantica</name>
    <dbReference type="NCBI Taxonomy" id="434234"/>
    <lineage>
        <taxon>Eukaryota</taxon>
        <taxon>Viridiplantae</taxon>
        <taxon>Streptophyta</taxon>
        <taxon>Embryophyta</taxon>
        <taxon>Tracheophyta</taxon>
        <taxon>Spermatophyta</taxon>
        <taxon>Magnoliopsida</taxon>
        <taxon>eudicotyledons</taxon>
        <taxon>Gunneridae</taxon>
        <taxon>Pentapetalae</taxon>
        <taxon>rosids</taxon>
        <taxon>malvids</taxon>
        <taxon>Sapindales</taxon>
        <taxon>Anacardiaceae</taxon>
        <taxon>Pistacia</taxon>
    </lineage>
</organism>
<keyword evidence="2" id="KW-1185">Reference proteome</keyword>
<dbReference type="Proteomes" id="UP001164250">
    <property type="component" value="Chromosome 13"/>
</dbReference>